<dbReference type="EMBL" id="JBHLTW010000044">
    <property type="protein sequence ID" value="MFC0596562.1"/>
    <property type="molecule type" value="Genomic_DNA"/>
</dbReference>
<proteinExistence type="predicted"/>
<organism evidence="3 4">
    <name type="scientific">Thermus composti</name>
    <dbReference type="NCBI Taxonomy" id="532059"/>
    <lineage>
        <taxon>Bacteria</taxon>
        <taxon>Thermotogati</taxon>
        <taxon>Deinococcota</taxon>
        <taxon>Deinococci</taxon>
        <taxon>Thermales</taxon>
        <taxon>Thermaceae</taxon>
        <taxon>Thermus</taxon>
    </lineage>
</organism>
<dbReference type="NCBIfam" id="TIGR01254">
    <property type="entry name" value="sfuA"/>
    <property type="match status" value="1"/>
</dbReference>
<comment type="caution">
    <text evidence="3">The sequence shown here is derived from an EMBL/GenBank/DDBJ whole genome shotgun (WGS) entry which is preliminary data.</text>
</comment>
<evidence type="ECO:0000313" key="3">
    <source>
        <dbReference type="EMBL" id="MFC0596562.1"/>
    </source>
</evidence>
<accession>A0ABV6Q4Q0</accession>
<dbReference type="Gene3D" id="3.40.190.10">
    <property type="entry name" value="Periplasmic binding protein-like II"/>
    <property type="match status" value="2"/>
</dbReference>
<gene>
    <name evidence="3" type="ORF">ACFFFP_10370</name>
</gene>
<name>A0ABV6Q4Q0_9DEIN</name>
<protein>
    <submittedName>
        <fullName evidence="3">Thiamine ABC transporter substrate binding subunit</fullName>
    </submittedName>
</protein>
<keyword evidence="4" id="KW-1185">Reference proteome</keyword>
<dbReference type="Pfam" id="PF13343">
    <property type="entry name" value="SBP_bac_6"/>
    <property type="match status" value="1"/>
</dbReference>
<dbReference type="CDD" id="cd13545">
    <property type="entry name" value="PBP2_TbpA"/>
    <property type="match status" value="1"/>
</dbReference>
<sequence>MRKVLALFFLLAFGLAQQEVTLLTHQSFSLDKNLIAQFERETGLKLRILKAGDAGETLNRAILTKGAPIADVLYGFDNTFLSRALEADILVPYRSPEIRNLKATLLLDPTFRALPVDYGWVSLNYDKAFFKDRPLPKVPQDLARPEYARLLVVQNPATSSPGLAFLMATVARFGEDGYLDFWARLRDGGVRVAKGWSEAYYTHFTLYKGDRPLVVSYTTSPAAEVYYSEGRYQEPPTGNLFPELAFFQVEFVGILKGAKNPEGARKLVDWLLSRPVQENLPTEMWMYPARRDARLPQVFRFAPEPLGSVRMDPKAIGANRERWIEEWTKVVLQGQSPEAVRRGRR</sequence>
<reference evidence="3 4" key="1">
    <citation type="submission" date="2024-09" db="EMBL/GenBank/DDBJ databases">
        <authorList>
            <person name="Sun Q."/>
            <person name="Mori K."/>
        </authorList>
    </citation>
    <scope>NUCLEOTIDE SEQUENCE [LARGE SCALE GENOMIC DNA]</scope>
    <source>
        <strain evidence="3 4">NCAIM B.02340</strain>
    </source>
</reference>
<dbReference type="PANTHER" id="PTHR30006">
    <property type="entry name" value="THIAMINE-BINDING PERIPLASMIC PROTEIN-RELATED"/>
    <property type="match status" value="1"/>
</dbReference>
<evidence type="ECO:0000256" key="1">
    <source>
        <dbReference type="ARBA" id="ARBA00022729"/>
    </source>
</evidence>
<dbReference type="Proteomes" id="UP001589830">
    <property type="component" value="Unassembled WGS sequence"/>
</dbReference>
<dbReference type="SUPFAM" id="SSF53850">
    <property type="entry name" value="Periplasmic binding protein-like II"/>
    <property type="match status" value="1"/>
</dbReference>
<feature type="chain" id="PRO_5046437558" evidence="2">
    <location>
        <begin position="19"/>
        <end position="345"/>
    </location>
</feature>
<dbReference type="RefSeq" id="WP_188846415.1">
    <property type="nucleotide sequence ID" value="NZ_BMPJ01000006.1"/>
</dbReference>
<dbReference type="PANTHER" id="PTHR30006:SF2">
    <property type="entry name" value="ABC TRANSPORTER SUBSTRATE-BINDING PROTEIN"/>
    <property type="match status" value="1"/>
</dbReference>
<dbReference type="InterPro" id="IPR005948">
    <property type="entry name" value="ThiB-like"/>
</dbReference>
<evidence type="ECO:0000256" key="2">
    <source>
        <dbReference type="SAM" id="SignalP"/>
    </source>
</evidence>
<evidence type="ECO:0000313" key="4">
    <source>
        <dbReference type="Proteomes" id="UP001589830"/>
    </source>
</evidence>
<feature type="signal peptide" evidence="2">
    <location>
        <begin position="1"/>
        <end position="18"/>
    </location>
</feature>
<keyword evidence="1 2" id="KW-0732">Signal</keyword>